<protein>
    <recommendedName>
        <fullName evidence="3">Carboxymuconolactone decarboxylase family protein</fullName>
    </recommendedName>
</protein>
<dbReference type="OrthoDB" id="3391501at2"/>
<dbReference type="InterPro" id="IPR029032">
    <property type="entry name" value="AhpD-like"/>
</dbReference>
<dbReference type="SUPFAM" id="SSF69118">
    <property type="entry name" value="AhpD-like"/>
    <property type="match status" value="1"/>
</dbReference>
<keyword evidence="2" id="KW-1185">Reference proteome</keyword>
<dbReference type="Proteomes" id="UP000279275">
    <property type="component" value="Unassembled WGS sequence"/>
</dbReference>
<gene>
    <name evidence="1" type="ORF">EBN03_30275</name>
</gene>
<reference evidence="1 2" key="1">
    <citation type="submission" date="2018-10" db="EMBL/GenBank/DDBJ databases">
        <title>Isolation from cow dung.</title>
        <authorList>
            <person name="Ling L."/>
        </authorList>
    </citation>
    <scope>NUCLEOTIDE SEQUENCE [LARGE SCALE GENOMIC DNA]</scope>
    <source>
        <strain evidence="1 2">NEAU-LL90</strain>
    </source>
</reference>
<organism evidence="1 2">
    <name type="scientific">Nocardia stercoris</name>
    <dbReference type="NCBI Taxonomy" id="2483361"/>
    <lineage>
        <taxon>Bacteria</taxon>
        <taxon>Bacillati</taxon>
        <taxon>Actinomycetota</taxon>
        <taxon>Actinomycetes</taxon>
        <taxon>Mycobacteriales</taxon>
        <taxon>Nocardiaceae</taxon>
        <taxon>Nocardia</taxon>
    </lineage>
</organism>
<dbReference type="RefSeq" id="WP_122191585.1">
    <property type="nucleotide sequence ID" value="NZ_RFFH01000022.1"/>
</dbReference>
<proteinExistence type="predicted"/>
<evidence type="ECO:0008006" key="3">
    <source>
        <dbReference type="Google" id="ProtNLM"/>
    </source>
</evidence>
<dbReference type="Gene3D" id="1.20.1290.10">
    <property type="entry name" value="AhpD-like"/>
    <property type="match status" value="1"/>
</dbReference>
<name>A0A3M2KTC7_9NOCA</name>
<comment type="caution">
    <text evidence="1">The sequence shown here is derived from an EMBL/GenBank/DDBJ whole genome shotgun (WGS) entry which is preliminary data.</text>
</comment>
<dbReference type="EMBL" id="RFFH01000022">
    <property type="protein sequence ID" value="RMI28341.1"/>
    <property type="molecule type" value="Genomic_DNA"/>
</dbReference>
<accession>A0A3M2KTC7</accession>
<evidence type="ECO:0000313" key="1">
    <source>
        <dbReference type="EMBL" id="RMI28341.1"/>
    </source>
</evidence>
<evidence type="ECO:0000313" key="2">
    <source>
        <dbReference type="Proteomes" id="UP000279275"/>
    </source>
</evidence>
<dbReference type="AlphaFoldDB" id="A0A3M2KTC7"/>
<sequence>MSRTEEFAALRRHLVSRVLDGPGSTPAQLRAGAFGNTVATEPLGRFIMLVADNSAQLTDADFATLSAAGYTDDQLFEIVVCAALGAANRQYDAARAALAAALGDEGADDASR</sequence>